<dbReference type="STRING" id="500633.CLOHIR_01995"/>
<dbReference type="RefSeq" id="WP_006440857.1">
    <property type="nucleotide sequence ID" value="NZ_DS995359.1"/>
</dbReference>
<dbReference type="eggNOG" id="COG3730">
    <property type="taxonomic scope" value="Bacteria"/>
</dbReference>
<keyword evidence="3" id="KW-1185">Reference proteome</keyword>
<dbReference type="PANTHER" id="PTHR40399">
    <property type="entry name" value="PTS SYSTEM GLUCITOL/SORBITOL-SPECIFIC EIIC COMPONENT"/>
    <property type="match status" value="1"/>
</dbReference>
<reference evidence="2 3" key="2">
    <citation type="submission" date="2008-10" db="EMBL/GenBank/DDBJ databases">
        <title>Draft genome sequence of Clostridium hiranonis (DSM 13275).</title>
        <authorList>
            <person name="Sudarsanam P."/>
            <person name="Ley R."/>
            <person name="Guruge J."/>
            <person name="Turnbaugh P.J."/>
            <person name="Mahowald M."/>
            <person name="Liep D."/>
            <person name="Gordon J."/>
        </authorList>
    </citation>
    <scope>NUCLEOTIDE SEQUENCE [LARGE SCALE GENOMIC DNA]</scope>
    <source>
        <strain evidence="2 3">DSM 13275</strain>
    </source>
</reference>
<dbReference type="Proteomes" id="UP000003178">
    <property type="component" value="Unassembled WGS sequence"/>
</dbReference>
<evidence type="ECO:0000256" key="1">
    <source>
        <dbReference type="SAM" id="Phobius"/>
    </source>
</evidence>
<keyword evidence="1" id="KW-1133">Transmembrane helix</keyword>
<proteinExistence type="predicted"/>
<reference evidence="2 3" key="1">
    <citation type="submission" date="2008-09" db="EMBL/GenBank/DDBJ databases">
        <authorList>
            <person name="Fulton L."/>
            <person name="Clifton S."/>
            <person name="Fulton B."/>
            <person name="Xu J."/>
            <person name="Minx P."/>
            <person name="Pepin K.H."/>
            <person name="Johnson M."/>
            <person name="Thiruvilangam P."/>
            <person name="Bhonagiri V."/>
            <person name="Nash W.E."/>
            <person name="Mardis E.R."/>
            <person name="Wilson R.K."/>
        </authorList>
    </citation>
    <scope>NUCLEOTIDE SEQUENCE [LARGE SCALE GENOMIC DNA]</scope>
    <source>
        <strain evidence="2 3">DSM 13275</strain>
    </source>
</reference>
<organism evidence="2 3">
    <name type="scientific">Peptacetobacter hiranonis (strain DSM 13275 / JCM 10541 / KCTC 15199 / TO-931)</name>
    <name type="common">Clostridium hiranonis</name>
    <dbReference type="NCBI Taxonomy" id="500633"/>
    <lineage>
        <taxon>Bacteria</taxon>
        <taxon>Bacillati</taxon>
        <taxon>Bacillota</taxon>
        <taxon>Clostridia</taxon>
        <taxon>Peptostreptococcales</taxon>
        <taxon>Peptostreptococcaceae</taxon>
        <taxon>Peptacetobacter</taxon>
    </lineage>
</organism>
<feature type="transmembrane region" description="Helical" evidence="1">
    <location>
        <begin position="64"/>
        <end position="84"/>
    </location>
</feature>
<accession>B6G1I8</accession>
<keyword evidence="1" id="KW-0472">Membrane</keyword>
<gene>
    <name evidence="2" type="ORF">CLOHIR_01995</name>
</gene>
<evidence type="ECO:0000313" key="2">
    <source>
        <dbReference type="EMBL" id="EEA84372.1"/>
    </source>
</evidence>
<evidence type="ECO:0000313" key="3">
    <source>
        <dbReference type="Proteomes" id="UP000003178"/>
    </source>
</evidence>
<sequence>MDYIVKFAEGFMGLFNTGAETFVSWVSGIVPQVLLLLIAMNTLINLIGQKRIYKFAKVCTKNPILRYMVLPFVSAFMLGNPMALSMGKFMPERLKPSYYASASYFCHTSSGIFPHINPGEIFIFLGIAKGVETLGLSTTPLALRYLLVGLVCNFLSGWVTDFTTKYVMKQQGIELSNEIKAVE</sequence>
<name>B6G1I8_PEPHT</name>
<dbReference type="NCBIfam" id="TIGR00821">
    <property type="entry name" value="EII-GUT"/>
    <property type="match status" value="1"/>
</dbReference>
<dbReference type="PIRSF" id="PIRSF038321">
    <property type="entry name" value="PTS_glc_srb_IIC"/>
    <property type="match status" value="1"/>
</dbReference>
<dbReference type="HOGENOM" id="CLU_093147_0_0_9"/>
<dbReference type="PROSITE" id="PS51107">
    <property type="entry name" value="PTS_EIIC_TYPE_5"/>
    <property type="match status" value="1"/>
</dbReference>
<feature type="transmembrane region" description="Helical" evidence="1">
    <location>
        <begin position="142"/>
        <end position="160"/>
    </location>
</feature>
<dbReference type="PANTHER" id="PTHR40399:SF1">
    <property type="entry name" value="PTS SYSTEM GLUCITOL_SORBITOL-SPECIFIC EIIC COMPONENT"/>
    <property type="match status" value="1"/>
</dbReference>
<comment type="caution">
    <text evidence="2">The sequence shown here is derived from an EMBL/GenBank/DDBJ whole genome shotgun (WGS) entry which is preliminary data.</text>
</comment>
<keyword evidence="1" id="KW-0812">Transmembrane</keyword>
<dbReference type="Pfam" id="PF03608">
    <property type="entry name" value="EII-GUT"/>
    <property type="match status" value="1"/>
</dbReference>
<feature type="transmembrane region" description="Helical" evidence="1">
    <location>
        <begin position="22"/>
        <end position="44"/>
    </location>
</feature>
<dbReference type="InterPro" id="IPR004699">
    <property type="entry name" value="PTS_IID_sorb"/>
</dbReference>
<dbReference type="GO" id="GO:0009401">
    <property type="term" value="P:phosphoenolpyruvate-dependent sugar phosphotransferase system"/>
    <property type="evidence" value="ECO:0007669"/>
    <property type="project" value="InterPro"/>
</dbReference>
<dbReference type="OrthoDB" id="9799765at2"/>
<dbReference type="GO" id="GO:0016020">
    <property type="term" value="C:membrane"/>
    <property type="evidence" value="ECO:0007669"/>
    <property type="project" value="InterPro"/>
</dbReference>
<dbReference type="EMBL" id="ABWP01000074">
    <property type="protein sequence ID" value="EEA84372.1"/>
    <property type="molecule type" value="Genomic_DNA"/>
</dbReference>
<dbReference type="AlphaFoldDB" id="B6G1I8"/>
<protein>
    <submittedName>
        <fullName evidence="2">Putative glucitol/sorbitol permease IIC component</fullName>
    </submittedName>
</protein>